<comment type="caution">
    <text evidence="3">The sequence shown here is derived from an EMBL/GenBank/DDBJ whole genome shotgun (WGS) entry which is preliminary data.</text>
</comment>
<evidence type="ECO:0000313" key="4">
    <source>
        <dbReference type="Proteomes" id="UP000293300"/>
    </source>
</evidence>
<dbReference type="AlphaFoldDB" id="A0A4Q9YMV1"/>
<gene>
    <name evidence="3" type="ORF">EZL74_12960</name>
    <name evidence="2" type="ORF">EZL74_13025</name>
</gene>
<sequence length="74" mass="8695">YENAVAERINGILKYEFGLKNTIRNIEIAQKMIAEAVNIYNNKRLHWSLDLKTPQIVHKQYDKQPYKSYAKKAA</sequence>
<dbReference type="Pfam" id="PF13683">
    <property type="entry name" value="rve_3"/>
    <property type="match status" value="1"/>
</dbReference>
<dbReference type="EMBL" id="SJPE01000026">
    <property type="protein sequence ID" value="TBX64632.1"/>
    <property type="molecule type" value="Genomic_DNA"/>
</dbReference>
<feature type="domain" description="Integrase catalytic" evidence="1">
    <location>
        <begin position="2"/>
        <end position="54"/>
    </location>
</feature>
<dbReference type="OrthoDB" id="9815231at2"/>
<keyword evidence="4" id="KW-1185">Reference proteome</keyword>
<evidence type="ECO:0000313" key="3">
    <source>
        <dbReference type="EMBL" id="TBX64632.1"/>
    </source>
</evidence>
<feature type="non-terminal residue" evidence="3">
    <location>
        <position position="1"/>
    </location>
</feature>
<organism evidence="3 4">
    <name type="scientific">Flavobacterium silvisoli</name>
    <dbReference type="NCBI Taxonomy" id="2529433"/>
    <lineage>
        <taxon>Bacteria</taxon>
        <taxon>Pseudomonadati</taxon>
        <taxon>Bacteroidota</taxon>
        <taxon>Flavobacteriia</taxon>
        <taxon>Flavobacteriales</taxon>
        <taxon>Flavobacteriaceae</taxon>
        <taxon>Flavobacterium</taxon>
    </lineage>
</organism>
<dbReference type="RefSeq" id="WP_154669988.1">
    <property type="nucleotide sequence ID" value="NZ_SJPE01000026.1"/>
</dbReference>
<dbReference type="SUPFAM" id="SSF53098">
    <property type="entry name" value="Ribonuclease H-like"/>
    <property type="match status" value="1"/>
</dbReference>
<dbReference type="PANTHER" id="PTHR46889">
    <property type="entry name" value="TRANSPOSASE INSF FOR INSERTION SEQUENCE IS3B-RELATED"/>
    <property type="match status" value="1"/>
</dbReference>
<dbReference type="PANTHER" id="PTHR46889:SF5">
    <property type="entry name" value="INTEGRASE PROTEIN"/>
    <property type="match status" value="1"/>
</dbReference>
<dbReference type="EMBL" id="SJPE01000029">
    <property type="protein sequence ID" value="TBX64401.1"/>
    <property type="molecule type" value="Genomic_DNA"/>
</dbReference>
<evidence type="ECO:0000259" key="1">
    <source>
        <dbReference type="Pfam" id="PF13683"/>
    </source>
</evidence>
<dbReference type="InterPro" id="IPR050900">
    <property type="entry name" value="Transposase_IS3/IS150/IS904"/>
</dbReference>
<dbReference type="InterPro" id="IPR001584">
    <property type="entry name" value="Integrase_cat-core"/>
</dbReference>
<name>A0A4Q9YMV1_9FLAO</name>
<dbReference type="InterPro" id="IPR012337">
    <property type="entry name" value="RNaseH-like_sf"/>
</dbReference>
<accession>A0A4Q9YMV1</accession>
<dbReference type="GO" id="GO:0015074">
    <property type="term" value="P:DNA integration"/>
    <property type="evidence" value="ECO:0007669"/>
    <property type="project" value="InterPro"/>
</dbReference>
<evidence type="ECO:0000313" key="2">
    <source>
        <dbReference type="EMBL" id="TBX64401.1"/>
    </source>
</evidence>
<proteinExistence type="predicted"/>
<dbReference type="Proteomes" id="UP000293300">
    <property type="component" value="Unassembled WGS sequence"/>
</dbReference>
<reference evidence="3 4" key="1">
    <citation type="submission" date="2019-02" db="EMBL/GenBank/DDBJ databases">
        <title>Flavobacterium sp. RD-2-33 isolated from forest soil.</title>
        <authorList>
            <person name="Chaudhary D.K."/>
        </authorList>
    </citation>
    <scope>NUCLEOTIDE SEQUENCE [LARGE SCALE GENOMIC DNA]</scope>
    <source>
        <strain evidence="3 4">RD-2-33</strain>
    </source>
</reference>
<protein>
    <submittedName>
        <fullName evidence="3">IS3 family transposase</fullName>
    </submittedName>
</protein>